<evidence type="ECO:0000313" key="9">
    <source>
        <dbReference type="EMBL" id="RKU41274.1"/>
    </source>
</evidence>
<organism evidence="9 10">
    <name type="scientific">Coniochaeta pulveracea</name>
    <dbReference type="NCBI Taxonomy" id="177199"/>
    <lineage>
        <taxon>Eukaryota</taxon>
        <taxon>Fungi</taxon>
        <taxon>Dikarya</taxon>
        <taxon>Ascomycota</taxon>
        <taxon>Pezizomycotina</taxon>
        <taxon>Sordariomycetes</taxon>
        <taxon>Sordariomycetidae</taxon>
        <taxon>Coniochaetales</taxon>
        <taxon>Coniochaetaceae</taxon>
        <taxon>Coniochaeta</taxon>
    </lineage>
</organism>
<dbReference type="OrthoDB" id="3039123at2759"/>
<dbReference type="EC" id="3.1.1.-" evidence="8"/>
<dbReference type="InterPro" id="IPR011118">
    <property type="entry name" value="Tannase/feruloyl_esterase"/>
</dbReference>
<dbReference type="InterPro" id="IPR029058">
    <property type="entry name" value="AB_hydrolase_fold"/>
</dbReference>
<gene>
    <name evidence="9" type="ORF">DL546_000342</name>
</gene>
<evidence type="ECO:0000256" key="6">
    <source>
        <dbReference type="ARBA" id="ARBA00022837"/>
    </source>
</evidence>
<evidence type="ECO:0000256" key="3">
    <source>
        <dbReference type="ARBA" id="ARBA00022723"/>
    </source>
</evidence>
<dbReference type="Proteomes" id="UP000275385">
    <property type="component" value="Unassembled WGS sequence"/>
</dbReference>
<dbReference type="PANTHER" id="PTHR33938">
    <property type="entry name" value="FERULOYL ESTERASE B-RELATED"/>
    <property type="match status" value="1"/>
</dbReference>
<evidence type="ECO:0000256" key="2">
    <source>
        <dbReference type="ARBA" id="ARBA00022487"/>
    </source>
</evidence>
<dbReference type="PANTHER" id="PTHR33938:SF2">
    <property type="entry name" value="CARBOXYLIC ESTER HYDROLASE"/>
    <property type="match status" value="1"/>
</dbReference>
<keyword evidence="7" id="KW-1015">Disulfide bond</keyword>
<keyword evidence="10" id="KW-1185">Reference proteome</keyword>
<proteinExistence type="inferred from homology"/>
<evidence type="ECO:0000256" key="8">
    <source>
        <dbReference type="RuleBase" id="RU361238"/>
    </source>
</evidence>
<evidence type="ECO:0000256" key="7">
    <source>
        <dbReference type="ARBA" id="ARBA00023157"/>
    </source>
</evidence>
<comment type="caution">
    <text evidence="9">The sequence shown here is derived from an EMBL/GenBank/DDBJ whole genome shotgun (WGS) entry which is preliminary data.</text>
</comment>
<accession>A0A420Y014</accession>
<keyword evidence="3" id="KW-0479">Metal-binding</keyword>
<evidence type="ECO:0000256" key="4">
    <source>
        <dbReference type="ARBA" id="ARBA00022729"/>
    </source>
</evidence>
<evidence type="ECO:0000256" key="1">
    <source>
        <dbReference type="ARBA" id="ARBA00006249"/>
    </source>
</evidence>
<dbReference type="GO" id="GO:0046872">
    <property type="term" value="F:metal ion binding"/>
    <property type="evidence" value="ECO:0007669"/>
    <property type="project" value="UniProtKB-KW"/>
</dbReference>
<keyword evidence="4" id="KW-0732">Signal</keyword>
<keyword evidence="6" id="KW-0106">Calcium</keyword>
<dbReference type="EMBL" id="QVQW01000078">
    <property type="protein sequence ID" value="RKU41274.1"/>
    <property type="molecule type" value="Genomic_DNA"/>
</dbReference>
<reference evidence="9 10" key="1">
    <citation type="submission" date="2018-08" db="EMBL/GenBank/DDBJ databases">
        <title>Draft genome of the lignicolous fungus Coniochaeta pulveracea.</title>
        <authorList>
            <person name="Borstlap C.J."/>
            <person name="De Witt R.N."/>
            <person name="Botha A."/>
            <person name="Volschenk H."/>
        </authorList>
    </citation>
    <scope>NUCLEOTIDE SEQUENCE [LARGE SCALE GENOMIC DNA]</scope>
    <source>
        <strain evidence="9 10">CAB683</strain>
    </source>
</reference>
<name>A0A420Y014_9PEZI</name>
<keyword evidence="2" id="KW-0719">Serine esterase</keyword>
<evidence type="ECO:0000313" key="10">
    <source>
        <dbReference type="Proteomes" id="UP000275385"/>
    </source>
</evidence>
<keyword evidence="5 8" id="KW-0378">Hydrolase</keyword>
<dbReference type="Pfam" id="PF07519">
    <property type="entry name" value="Tannase"/>
    <property type="match status" value="2"/>
</dbReference>
<comment type="similarity">
    <text evidence="1 8">Belongs to the tannase family.</text>
</comment>
<evidence type="ECO:0000256" key="5">
    <source>
        <dbReference type="ARBA" id="ARBA00022801"/>
    </source>
</evidence>
<dbReference type="GO" id="GO:0030600">
    <property type="term" value="F:feruloyl esterase activity"/>
    <property type="evidence" value="ECO:0007669"/>
    <property type="project" value="UniProtKB-ARBA"/>
</dbReference>
<protein>
    <recommendedName>
        <fullName evidence="8">Carboxylic ester hydrolase</fullName>
        <ecNumber evidence="8">3.1.1.-</ecNumber>
    </recommendedName>
</protein>
<dbReference type="AlphaFoldDB" id="A0A420Y014"/>
<sequence>MRSETAASTLLLSTVSVSSNNTISSLCTPETFLPLLSPNTTLLSAVPLPANSTYGEGSHNLPYPTNPTNLPPLCALTLNVSSSTTSSFRVGLFLPDRWSERILTVGNGGFGGGINWLDMGAAVRYGHAVVSTDTGHNSTMGDNTWALGNEETRKDFGWRAIHGAVELGKTLTEGYYQKEIKYSYYSGASTGGRQGLREAQLDPSSFDGMVIGAPAWWTSHMQPWTSKVAINNLPVGVENHVPVEMFGLIQQEVITQCDKLDGVVDGIVTWPDRCQFDVNALACAEDAADKSACLTPAQIDTVKSFYAPYVADGKFAFPGLGLSSEPQWPFLLSGDAPSSYGDGYVQNFLLNDPNWSWTEWQDDIVWKADAEDPGDCDADQYAAMAAFRDRGGKIFMYHGLSDGLIPVGSSQVFYEKVAEVLGGVDNLLPWFRYFEVPGMGHVTGTAVDAPWYFAGANAAGALGTDVYSTPGFENARHDALLALMDWVENGKPIEEIVATTWKTSSVVDSGVLRQRPLCPWPKRQEYVGGDETKVESFDCR</sequence>
<dbReference type="SUPFAM" id="SSF53474">
    <property type="entry name" value="alpha/beta-Hydrolases"/>
    <property type="match status" value="1"/>
</dbReference>